<keyword evidence="2" id="KW-1185">Reference proteome</keyword>
<organism evidence="1 2">
    <name type="scientific">Melastoma candidum</name>
    <dbReference type="NCBI Taxonomy" id="119954"/>
    <lineage>
        <taxon>Eukaryota</taxon>
        <taxon>Viridiplantae</taxon>
        <taxon>Streptophyta</taxon>
        <taxon>Embryophyta</taxon>
        <taxon>Tracheophyta</taxon>
        <taxon>Spermatophyta</taxon>
        <taxon>Magnoliopsida</taxon>
        <taxon>eudicotyledons</taxon>
        <taxon>Gunneridae</taxon>
        <taxon>Pentapetalae</taxon>
        <taxon>rosids</taxon>
        <taxon>malvids</taxon>
        <taxon>Myrtales</taxon>
        <taxon>Melastomataceae</taxon>
        <taxon>Melastomatoideae</taxon>
        <taxon>Melastomateae</taxon>
        <taxon>Melastoma</taxon>
    </lineage>
</organism>
<accession>A0ACB9RZ66</accession>
<reference evidence="2" key="1">
    <citation type="journal article" date="2023" name="Front. Plant Sci.">
        <title>Chromosomal-level genome assembly of Melastoma candidum provides insights into trichome evolution.</title>
        <authorList>
            <person name="Zhong Y."/>
            <person name="Wu W."/>
            <person name="Sun C."/>
            <person name="Zou P."/>
            <person name="Liu Y."/>
            <person name="Dai S."/>
            <person name="Zhou R."/>
        </authorList>
    </citation>
    <scope>NUCLEOTIDE SEQUENCE [LARGE SCALE GENOMIC DNA]</scope>
</reference>
<proteinExistence type="predicted"/>
<name>A0ACB9RZ66_9MYRT</name>
<protein>
    <submittedName>
        <fullName evidence="1">Uncharacterized protein</fullName>
    </submittedName>
</protein>
<evidence type="ECO:0000313" key="2">
    <source>
        <dbReference type="Proteomes" id="UP001057402"/>
    </source>
</evidence>
<evidence type="ECO:0000313" key="1">
    <source>
        <dbReference type="EMBL" id="KAI4383121.1"/>
    </source>
</evidence>
<dbReference type="Proteomes" id="UP001057402">
    <property type="component" value="Chromosome 3"/>
</dbReference>
<gene>
    <name evidence="1" type="ORF">MLD38_008997</name>
</gene>
<dbReference type="EMBL" id="CM042882">
    <property type="protein sequence ID" value="KAI4383121.1"/>
    <property type="molecule type" value="Genomic_DNA"/>
</dbReference>
<sequence>MLLITKVFLVGLLLTPLKGPMQKCEKMCIMIVLRACRILLKIASYWDLFGISATSLHKSWFDSSGDTPDDVVQARPTRFPLSSQELFDILDNASERTFLSGPTTMMQKYIFEKDAGKILLETKNLVAFTSFFLEQKLVDAWLADKDAEALKWQKLLVEEEEATQRRQAEILEKKRLRRLRQKEQKAKGHKNEEQIDLINSYDMLDAEAQMEASIPRTYGKWNC</sequence>
<comment type="caution">
    <text evidence="1">The sequence shown here is derived from an EMBL/GenBank/DDBJ whole genome shotgun (WGS) entry which is preliminary data.</text>
</comment>